<dbReference type="EMBL" id="QRUD01000050">
    <property type="protein sequence ID" value="RGR36459.1"/>
    <property type="molecule type" value="Genomic_DNA"/>
</dbReference>
<dbReference type="SUPFAM" id="SSF53756">
    <property type="entry name" value="UDP-Glycosyltransferase/glycogen phosphorylase"/>
    <property type="match status" value="1"/>
</dbReference>
<proteinExistence type="predicted"/>
<dbReference type="GO" id="GO:0016757">
    <property type="term" value="F:glycosyltransferase activity"/>
    <property type="evidence" value="ECO:0007669"/>
    <property type="project" value="InterPro"/>
</dbReference>
<dbReference type="Pfam" id="PF00534">
    <property type="entry name" value="Glycos_transf_1"/>
    <property type="match status" value="1"/>
</dbReference>
<name>A0A395UNK5_PHOVU</name>
<accession>A0A395UNK5</accession>
<organism evidence="2 3">
    <name type="scientific">Phocaeicola vulgatus</name>
    <name type="common">Bacteroides vulgatus</name>
    <dbReference type="NCBI Taxonomy" id="821"/>
    <lineage>
        <taxon>Bacteria</taxon>
        <taxon>Pseudomonadati</taxon>
        <taxon>Bacteroidota</taxon>
        <taxon>Bacteroidia</taxon>
        <taxon>Bacteroidales</taxon>
        <taxon>Bacteroidaceae</taxon>
        <taxon>Phocaeicola</taxon>
    </lineage>
</organism>
<dbReference type="CDD" id="cd03801">
    <property type="entry name" value="GT4_PimA-like"/>
    <property type="match status" value="1"/>
</dbReference>
<keyword evidence="2" id="KW-0808">Transferase</keyword>
<evidence type="ECO:0000259" key="1">
    <source>
        <dbReference type="Pfam" id="PF00534"/>
    </source>
</evidence>
<gene>
    <name evidence="2" type="ORF">DWY53_15900</name>
</gene>
<sequence length="381" mass="44569">MRKILLVTNHLTPYRKIFYSKFHQICESKGIDFKVLLMTKIEPKRNWDYNSLKIPFAHLMKDIHITFPINNHLNIEIKKQLKIYKPDVVIMAGSYMYLTNWIVCSYKRKYKYKLLYWNEAHFNELRNYNKLILKIREKIRNIFFSKIDGFWYSGSMSKDFCDHYSTTPKDLFFLPNLVDNTLYSKAHTCTIEEKNTLKKKWKIEKKCIIIPARLSKEKGIDKFINLLSHCNGIEKFTVVIPGTGPYKEEIESAIKQSSVDVRLLGFQQQHEMLELFSIADIFALPSLSDPNPLTCIEALWSGLPLIVSIHVGNYPEVIQSENGCVFDYNDSTNAIRKIEKILNADQAWMKNASLISLKIANDIYNPNIAVSRVIDEMIRQY</sequence>
<reference evidence="2 3" key="1">
    <citation type="submission" date="2018-08" db="EMBL/GenBank/DDBJ databases">
        <title>A genome reference for cultivated species of the human gut microbiota.</title>
        <authorList>
            <person name="Zou Y."/>
            <person name="Xue W."/>
            <person name="Luo G."/>
        </authorList>
    </citation>
    <scope>NUCLEOTIDE SEQUENCE [LARGE SCALE GENOMIC DNA]</scope>
    <source>
        <strain evidence="2 3">AF25-30LB</strain>
    </source>
</reference>
<dbReference type="RefSeq" id="WP_117893372.1">
    <property type="nucleotide sequence ID" value="NZ_JABDSC010000090.1"/>
</dbReference>
<dbReference type="PANTHER" id="PTHR45947:SF3">
    <property type="entry name" value="SULFOQUINOVOSYL TRANSFERASE SQD2"/>
    <property type="match status" value="1"/>
</dbReference>
<dbReference type="Gene3D" id="3.40.50.2000">
    <property type="entry name" value="Glycogen Phosphorylase B"/>
    <property type="match status" value="2"/>
</dbReference>
<dbReference type="InterPro" id="IPR050194">
    <property type="entry name" value="Glycosyltransferase_grp1"/>
</dbReference>
<comment type="caution">
    <text evidence="2">The sequence shown here is derived from an EMBL/GenBank/DDBJ whole genome shotgun (WGS) entry which is preliminary data.</text>
</comment>
<dbReference type="AlphaFoldDB" id="A0A395UNK5"/>
<feature type="domain" description="Glycosyl transferase family 1" evidence="1">
    <location>
        <begin position="196"/>
        <end position="345"/>
    </location>
</feature>
<evidence type="ECO:0000313" key="3">
    <source>
        <dbReference type="Proteomes" id="UP000266497"/>
    </source>
</evidence>
<dbReference type="PANTHER" id="PTHR45947">
    <property type="entry name" value="SULFOQUINOVOSYL TRANSFERASE SQD2"/>
    <property type="match status" value="1"/>
</dbReference>
<protein>
    <submittedName>
        <fullName evidence="2">Glycosyltransferase</fullName>
    </submittedName>
</protein>
<dbReference type="Proteomes" id="UP000266497">
    <property type="component" value="Unassembled WGS sequence"/>
</dbReference>
<dbReference type="InterPro" id="IPR001296">
    <property type="entry name" value="Glyco_trans_1"/>
</dbReference>
<evidence type="ECO:0000313" key="2">
    <source>
        <dbReference type="EMBL" id="RGR36459.1"/>
    </source>
</evidence>